<comment type="caution">
    <text evidence="1">The sequence shown here is derived from an EMBL/GenBank/DDBJ whole genome shotgun (WGS) entry which is preliminary data.</text>
</comment>
<protein>
    <submittedName>
        <fullName evidence="1">2-acylglycerol O-acyltransferase 2 protein</fullName>
        <ecNumber evidence="1">2.3.1.20</ecNumber>
    </submittedName>
</protein>
<reference evidence="2" key="1">
    <citation type="journal article" date="2022" name="Nat. Commun.">
        <title>Chromosome evolution and the genetic basis of agronomically important traits in greater yam.</title>
        <authorList>
            <person name="Bredeson J.V."/>
            <person name="Lyons J.B."/>
            <person name="Oniyinde I.O."/>
            <person name="Okereke N.R."/>
            <person name="Kolade O."/>
            <person name="Nnabue I."/>
            <person name="Nwadili C.O."/>
            <person name="Hribova E."/>
            <person name="Parker M."/>
            <person name="Nwogha J."/>
            <person name="Shu S."/>
            <person name="Carlson J."/>
            <person name="Kariba R."/>
            <person name="Muthemba S."/>
            <person name="Knop K."/>
            <person name="Barton G.J."/>
            <person name="Sherwood A.V."/>
            <person name="Lopez-Montes A."/>
            <person name="Asiedu R."/>
            <person name="Jamnadass R."/>
            <person name="Muchugi A."/>
            <person name="Goodstein D."/>
            <person name="Egesi C.N."/>
            <person name="Featherston J."/>
            <person name="Asfaw A."/>
            <person name="Simpson G.G."/>
            <person name="Dolezel J."/>
            <person name="Hendre P.S."/>
            <person name="Van Deynze A."/>
            <person name="Kumar P.L."/>
            <person name="Obidiegwu J.E."/>
            <person name="Bhattacharjee R."/>
            <person name="Rokhsar D.S."/>
        </authorList>
    </citation>
    <scope>NUCLEOTIDE SEQUENCE [LARGE SCALE GENOMIC DNA]</scope>
    <source>
        <strain evidence="2">cv. TDa95/00328</strain>
    </source>
</reference>
<accession>A0ACB7WHN7</accession>
<sequence>MKAEKEEGSSSEPMVIRTRCHSIAHCFIAMLVWLAAIHLNILLLLLSSFLFFSSSTHAALLIVGLLLVLMAIPLNENSKLGEAFARYVGRYVPGYFPMTLHIEEAKAFNPNKSYVLALEPHSVFPLGSLSLLSITGLMPLAKTKGLVSSAVLYTPFLRQIATWSGLISATKENFVKYLETGHSCIIIPGGVHEVMYMNHEFEVAFLKQRHGFVQVAIETGSPLVPVFCFGQRNIYRWWKPKGKLYHHIARTLRFAPLVFWGAFGSPIPYRTPIHIVVGKPIQVRRNPKPTKVEVAEVHACFLSAIEKLFLKYRDVTGCKDLELKIL</sequence>
<evidence type="ECO:0000313" key="2">
    <source>
        <dbReference type="Proteomes" id="UP000827976"/>
    </source>
</evidence>
<name>A0ACB7WHN7_DIOAL</name>
<keyword evidence="1" id="KW-0808">Transferase</keyword>
<proteinExistence type="predicted"/>
<dbReference type="Proteomes" id="UP000827976">
    <property type="component" value="Chromosome 4"/>
</dbReference>
<gene>
    <name evidence="1" type="ORF">IHE45_04G162800</name>
</gene>
<dbReference type="EMBL" id="CM037014">
    <property type="protein sequence ID" value="KAH7687379.1"/>
    <property type="molecule type" value="Genomic_DNA"/>
</dbReference>
<keyword evidence="2" id="KW-1185">Reference proteome</keyword>
<keyword evidence="1" id="KW-0012">Acyltransferase</keyword>
<dbReference type="EC" id="2.3.1.20" evidence="1"/>
<organism evidence="1 2">
    <name type="scientific">Dioscorea alata</name>
    <name type="common">Purple yam</name>
    <dbReference type="NCBI Taxonomy" id="55571"/>
    <lineage>
        <taxon>Eukaryota</taxon>
        <taxon>Viridiplantae</taxon>
        <taxon>Streptophyta</taxon>
        <taxon>Embryophyta</taxon>
        <taxon>Tracheophyta</taxon>
        <taxon>Spermatophyta</taxon>
        <taxon>Magnoliopsida</taxon>
        <taxon>Liliopsida</taxon>
        <taxon>Dioscoreales</taxon>
        <taxon>Dioscoreaceae</taxon>
        <taxon>Dioscorea</taxon>
    </lineage>
</organism>
<evidence type="ECO:0000313" key="1">
    <source>
        <dbReference type="EMBL" id="KAH7687379.1"/>
    </source>
</evidence>